<accession>A0A8S5RVS5</accession>
<evidence type="ECO:0000313" key="1">
    <source>
        <dbReference type="EMBL" id="DAF42868.1"/>
    </source>
</evidence>
<sequence>MKVFILYHYFITKTDLFQIFVLLSKSKLLALC</sequence>
<proteinExistence type="predicted"/>
<reference evidence="1" key="1">
    <citation type="journal article" date="2021" name="Proc. Natl. Acad. Sci. U.S.A.">
        <title>A Catalog of Tens of Thousands of Viruses from Human Metagenomes Reveals Hidden Associations with Chronic Diseases.</title>
        <authorList>
            <person name="Tisza M.J."/>
            <person name="Buck C.B."/>
        </authorList>
    </citation>
    <scope>NUCLEOTIDE SEQUENCE</scope>
    <source>
        <strain evidence="1">CtHip2</strain>
    </source>
</reference>
<organism evidence="1">
    <name type="scientific">Siphoviridae sp. ctHip2</name>
    <dbReference type="NCBI Taxonomy" id="2827830"/>
    <lineage>
        <taxon>Viruses</taxon>
        <taxon>Duplodnaviria</taxon>
        <taxon>Heunggongvirae</taxon>
        <taxon>Uroviricota</taxon>
        <taxon>Caudoviricetes</taxon>
    </lineage>
</organism>
<name>A0A8S5RVS5_9CAUD</name>
<dbReference type="EMBL" id="BK032497">
    <property type="protein sequence ID" value="DAF42868.1"/>
    <property type="molecule type" value="Genomic_DNA"/>
</dbReference>
<protein>
    <submittedName>
        <fullName evidence="1">Repressor protein</fullName>
    </submittedName>
</protein>